<keyword evidence="2" id="KW-1185">Reference proteome</keyword>
<evidence type="ECO:0000313" key="1">
    <source>
        <dbReference type="EMBL" id="ATW58252.1"/>
    </source>
</evidence>
<protein>
    <submittedName>
        <fullName evidence="1">Uncharacterized protein</fullName>
    </submittedName>
</protein>
<evidence type="ECO:0000313" key="2">
    <source>
        <dbReference type="Proteomes" id="UP000241096"/>
    </source>
</evidence>
<reference evidence="1 2" key="1">
    <citation type="submission" date="2017-09" db="EMBL/GenBank/DDBJ databases">
        <authorList>
            <person name="Ehlers B."/>
            <person name="Leendertz F.H."/>
        </authorList>
    </citation>
    <scope>NUCLEOTIDE SEQUENCE [LARGE SCALE GENOMIC DNA]</scope>
</reference>
<sequence length="65" mass="7431">MTKSVYVVTGLELGWDCVCGVHESFDGALRSIFEEDCEGKSTDELEDRYNNEDTGYIIHEKRLRA</sequence>
<name>A0A2H4P7U6_9CAUD</name>
<proteinExistence type="predicted"/>
<dbReference type="Proteomes" id="UP000241096">
    <property type="component" value="Segment"/>
</dbReference>
<organism evidence="1 2">
    <name type="scientific">Pseudomonas phage ventosus</name>
    <dbReference type="NCBI Taxonomy" id="2048980"/>
    <lineage>
        <taxon>Viruses</taxon>
        <taxon>Duplodnaviria</taxon>
        <taxon>Heunggongvirae</taxon>
        <taxon>Uroviricota</taxon>
        <taxon>Caudoviricetes</taxon>
        <taxon>Vandenendeviridae</taxon>
        <taxon>Gorskivirinae</taxon>
        <taxon>Ventosusvirus</taxon>
        <taxon>Ventosusvirus ventosus</taxon>
    </lineage>
</organism>
<accession>A0A2H4P7U6</accession>
<gene>
    <name evidence="1" type="ORF">CNR37_00045</name>
</gene>
<dbReference type="EMBL" id="MG018930">
    <property type="protein sequence ID" value="ATW58252.1"/>
    <property type="molecule type" value="Genomic_DNA"/>
</dbReference>